<dbReference type="PANTHER" id="PTHR15496">
    <property type="entry name" value="GENERAL TRANSCRIPTION FACTOR 3C POLYPEPTIDE 4 FAMILY"/>
    <property type="match status" value="1"/>
</dbReference>
<evidence type="ECO:0000313" key="3">
    <source>
        <dbReference type="Ensembl" id="ENSPMAP00000009325.1"/>
    </source>
</evidence>
<dbReference type="STRING" id="7757.ENSPMAP00000009325"/>
<protein>
    <recommendedName>
        <fullName evidence="2">Transcription factor IIIC putative zinc-finger domain-containing protein</fullName>
    </recommendedName>
</protein>
<dbReference type="InterPro" id="IPR024764">
    <property type="entry name" value="TFIIIC_Znf"/>
</dbReference>
<dbReference type="GO" id="GO:0000127">
    <property type="term" value="C:transcription factor TFIIIC complex"/>
    <property type="evidence" value="ECO:0007669"/>
    <property type="project" value="InterPro"/>
</dbReference>
<dbReference type="PANTHER" id="PTHR15496:SF2">
    <property type="entry name" value="GENERAL TRANSCRIPTION FACTOR 3C POLYPEPTIDE 4"/>
    <property type="match status" value="1"/>
</dbReference>
<dbReference type="Pfam" id="PF12660">
    <property type="entry name" value="zf-TFIIIC"/>
    <property type="match status" value="1"/>
</dbReference>
<organism evidence="3">
    <name type="scientific">Petromyzon marinus</name>
    <name type="common">Sea lamprey</name>
    <dbReference type="NCBI Taxonomy" id="7757"/>
    <lineage>
        <taxon>Eukaryota</taxon>
        <taxon>Metazoa</taxon>
        <taxon>Chordata</taxon>
        <taxon>Craniata</taxon>
        <taxon>Vertebrata</taxon>
        <taxon>Cyclostomata</taxon>
        <taxon>Hyperoartia</taxon>
        <taxon>Petromyzontiformes</taxon>
        <taxon>Petromyzontidae</taxon>
        <taxon>Petromyzon</taxon>
    </lineage>
</organism>
<dbReference type="Ensembl" id="ENSPMAT00000009365.1">
    <property type="protein sequence ID" value="ENSPMAP00000009325.1"/>
    <property type="gene ID" value="ENSPMAG00000008470.1"/>
</dbReference>
<sequence>MSVQTAHVTGLHPQPICGMAAVCSNRWGDGSGGEGDVSVSIPAVAGQRRWVRFERRIMRLPGPLGRARIRGLAASPNGAFLAVLTTEGLSVGLHPPQRTYSLAFVSLVNPDEAFRRLVSVPPPDSPSLSACGLAFLRADLLEVLRSHSLDVGGRVPAPMLAELDRLTEAKESGVRSRDRGRWAAYLTRVRLYLLRFAIHARGRPRSRWPPVGAEAFARPRPATGTGPDGAGNGVVSGVKDESVDGIKDEEDDDDDDDGGSNAGAEHETEDDWLLAEIRRRERVLARGAACRVLERAFLCTRFDLHLHLPARGLLSFITSGDTSAHATDAQVLAANILKKIGKQDIQEKCVLCAAVIPFVSHAKATCANGHQWLRCAVTFAACQTLRYRRCILHDSVAAFPKATDPEWMKQHLDSPCIYCDSPYL</sequence>
<accession>S4RVT5</accession>
<dbReference type="OMA" id="FERRIMR"/>
<reference evidence="3" key="1">
    <citation type="submission" date="2025-08" db="UniProtKB">
        <authorList>
            <consortium name="Ensembl"/>
        </authorList>
    </citation>
    <scope>IDENTIFICATION</scope>
</reference>
<dbReference type="GO" id="GO:0004402">
    <property type="term" value="F:histone acetyltransferase activity"/>
    <property type="evidence" value="ECO:0007669"/>
    <property type="project" value="InterPro"/>
</dbReference>
<feature type="domain" description="Transcription factor IIIC putative zinc-finger" evidence="2">
    <location>
        <begin position="342"/>
        <end position="393"/>
    </location>
</feature>
<reference evidence="3" key="2">
    <citation type="submission" date="2025-09" db="UniProtKB">
        <authorList>
            <consortium name="Ensembl"/>
        </authorList>
    </citation>
    <scope>IDENTIFICATION</scope>
</reference>
<dbReference type="HOGENOM" id="CLU_626355_0_0_1"/>
<feature type="compositionally biased region" description="Acidic residues" evidence="1">
    <location>
        <begin position="247"/>
        <end position="258"/>
    </location>
</feature>
<name>S4RVT5_PETMA</name>
<dbReference type="GeneTree" id="ENSGT00390000011873"/>
<dbReference type="GO" id="GO:0006384">
    <property type="term" value="P:transcription initiation at RNA polymerase III promoter"/>
    <property type="evidence" value="ECO:0007669"/>
    <property type="project" value="InterPro"/>
</dbReference>
<proteinExistence type="predicted"/>
<dbReference type="InterPro" id="IPR044230">
    <property type="entry name" value="GTF3C4"/>
</dbReference>
<evidence type="ECO:0000259" key="2">
    <source>
        <dbReference type="Pfam" id="PF12660"/>
    </source>
</evidence>
<feature type="region of interest" description="Disordered" evidence="1">
    <location>
        <begin position="204"/>
        <end position="268"/>
    </location>
</feature>
<evidence type="ECO:0000256" key="1">
    <source>
        <dbReference type="SAM" id="MobiDB-lite"/>
    </source>
</evidence>